<comment type="cofactor">
    <cofactor evidence="1">
        <name>FAD</name>
        <dbReference type="ChEBI" id="CHEBI:57692"/>
    </cofactor>
</comment>
<keyword evidence="8" id="KW-1185">Reference proteome</keyword>
<keyword evidence="5 7" id="KW-0503">Monooxygenase</keyword>
<evidence type="ECO:0000313" key="7">
    <source>
        <dbReference type="EMBL" id="MDD0815666.1"/>
    </source>
</evidence>
<keyword evidence="4" id="KW-0560">Oxidoreductase</keyword>
<dbReference type="SUPFAM" id="SSF54373">
    <property type="entry name" value="FAD-linked reductases, C-terminal domain"/>
    <property type="match status" value="1"/>
</dbReference>
<evidence type="ECO:0000259" key="6">
    <source>
        <dbReference type="Pfam" id="PF01494"/>
    </source>
</evidence>
<dbReference type="PANTHER" id="PTHR13789">
    <property type="entry name" value="MONOOXYGENASE"/>
    <property type="match status" value="1"/>
</dbReference>
<keyword evidence="2" id="KW-0285">Flavoprotein</keyword>
<evidence type="ECO:0000256" key="1">
    <source>
        <dbReference type="ARBA" id="ARBA00001974"/>
    </source>
</evidence>
<gene>
    <name evidence="7" type="ORF">PSQ39_13600</name>
</gene>
<dbReference type="InterPro" id="IPR036188">
    <property type="entry name" value="FAD/NAD-bd_sf"/>
</dbReference>
<evidence type="ECO:0000313" key="8">
    <source>
        <dbReference type="Proteomes" id="UP001528672"/>
    </source>
</evidence>
<organism evidence="7 8">
    <name type="scientific">Curvibacter microcysteis</name>
    <dbReference type="NCBI Taxonomy" id="3026419"/>
    <lineage>
        <taxon>Bacteria</taxon>
        <taxon>Pseudomonadati</taxon>
        <taxon>Pseudomonadota</taxon>
        <taxon>Betaproteobacteria</taxon>
        <taxon>Burkholderiales</taxon>
        <taxon>Comamonadaceae</taxon>
        <taxon>Curvibacter</taxon>
    </lineage>
</organism>
<evidence type="ECO:0000256" key="5">
    <source>
        <dbReference type="ARBA" id="ARBA00023033"/>
    </source>
</evidence>
<sequence length="404" mass="43105">MSSQIDILVAGGGIGGLATALASARAGHRVRLFERAPVFSEVGAGIQISPNVVRVLQSWGLGEALQSVAAFPDRLQVRSALSGRHLGQLTLAGRAEALYGAPYATIHRADLHQLLLTAVQAQADVSLQLNTPVAVAEVGPEGVSLKTGPQKYVEGDVLVGADGLWSGVRQALLGVQPPRVTGHLAFRAMLPQARFPAALRSSSVTAWLGPDLHVVAYPVRAGEWLNVVAIVHGEVQGDLSNWDHGSNASQLLAVLADCCSPLQDLVRAVPEWRLWALCDRPPLSRPEEMAQGRIALLGDAAHPMRPYLAQGAGMALEDAHALTLALAQEALDLPTRLRRYALNRWQRCARVQARAERNGRVFHATGPLQWGRDAAMGLLGEGLLDVPWLYAGDPLNPLPAAHPQ</sequence>
<keyword evidence="3" id="KW-0274">FAD</keyword>
<comment type="caution">
    <text evidence="7">The sequence shown here is derived from an EMBL/GenBank/DDBJ whole genome shotgun (WGS) entry which is preliminary data.</text>
</comment>
<proteinExistence type="predicted"/>
<protein>
    <submittedName>
        <fullName evidence="7">FAD-dependent monooxygenase</fullName>
    </submittedName>
</protein>
<dbReference type="InterPro" id="IPR050493">
    <property type="entry name" value="FAD-dep_Monooxygenase_BioMet"/>
</dbReference>
<reference evidence="7 8" key="1">
    <citation type="submission" date="2023-02" db="EMBL/GenBank/DDBJ databases">
        <title>Bacterial whole genome sequence for Curvibacter sp. HBC28.</title>
        <authorList>
            <person name="Le V."/>
            <person name="Ko S.-R."/>
            <person name="Ahn C.-Y."/>
            <person name="Oh H.-M."/>
        </authorList>
    </citation>
    <scope>NUCLEOTIDE SEQUENCE [LARGE SCALE GENOMIC DNA]</scope>
    <source>
        <strain evidence="7 8">HBC28</strain>
    </source>
</reference>
<dbReference type="Pfam" id="PF01494">
    <property type="entry name" value="FAD_binding_3"/>
    <property type="match status" value="1"/>
</dbReference>
<dbReference type="InterPro" id="IPR002938">
    <property type="entry name" value="FAD-bd"/>
</dbReference>
<evidence type="ECO:0000256" key="2">
    <source>
        <dbReference type="ARBA" id="ARBA00022630"/>
    </source>
</evidence>
<dbReference type="PANTHER" id="PTHR13789:SF318">
    <property type="entry name" value="GERANYLGERANYL DIPHOSPHATE REDUCTASE"/>
    <property type="match status" value="1"/>
</dbReference>
<dbReference type="GO" id="GO:0004497">
    <property type="term" value="F:monooxygenase activity"/>
    <property type="evidence" value="ECO:0007669"/>
    <property type="project" value="UniProtKB-KW"/>
</dbReference>
<feature type="domain" description="FAD-binding" evidence="6">
    <location>
        <begin position="5"/>
        <end position="346"/>
    </location>
</feature>
<evidence type="ECO:0000256" key="3">
    <source>
        <dbReference type="ARBA" id="ARBA00022827"/>
    </source>
</evidence>
<dbReference type="Gene3D" id="3.50.50.60">
    <property type="entry name" value="FAD/NAD(P)-binding domain"/>
    <property type="match status" value="1"/>
</dbReference>
<dbReference type="RefSeq" id="WP_273927353.1">
    <property type="nucleotide sequence ID" value="NZ_JAQSIO010000004.1"/>
</dbReference>
<dbReference type="EMBL" id="JAQSIO010000004">
    <property type="protein sequence ID" value="MDD0815666.1"/>
    <property type="molecule type" value="Genomic_DNA"/>
</dbReference>
<dbReference type="Proteomes" id="UP001528672">
    <property type="component" value="Unassembled WGS sequence"/>
</dbReference>
<name>A0ABT5MGF0_9BURK</name>
<dbReference type="SUPFAM" id="SSF51905">
    <property type="entry name" value="FAD/NAD(P)-binding domain"/>
    <property type="match status" value="1"/>
</dbReference>
<evidence type="ECO:0000256" key="4">
    <source>
        <dbReference type="ARBA" id="ARBA00023002"/>
    </source>
</evidence>
<accession>A0ABT5MGF0</accession>
<dbReference type="PRINTS" id="PR00420">
    <property type="entry name" value="RNGMNOXGNASE"/>
</dbReference>